<name>A7AX96_BABBO</name>
<dbReference type="PANTHER" id="PTHR14986">
    <property type="entry name" value="RURM1 PROTEIN"/>
    <property type="match status" value="1"/>
</dbReference>
<dbReference type="eggNOG" id="KOG4146">
    <property type="taxonomic scope" value="Eukaryota"/>
</dbReference>
<proteinExistence type="inferred from homology"/>
<dbReference type="EMBL" id="AAXT01000006">
    <property type="protein sequence ID" value="EDO05169.1"/>
    <property type="molecule type" value="Genomic_DNA"/>
</dbReference>
<dbReference type="Gene3D" id="3.10.20.30">
    <property type="match status" value="1"/>
</dbReference>
<reference evidence="8" key="2">
    <citation type="journal article" date="2020" name="Data Brief">
        <title>Transcriptome dataset of Babesia bovis life stages within vertebrate and invertebrate hosts.</title>
        <authorList>
            <person name="Ueti M.W."/>
            <person name="Johnson W.C."/>
            <person name="Kappmeyer L.S."/>
            <person name="Herndon D.R."/>
            <person name="Mousel M.R."/>
            <person name="Reif K.E."/>
            <person name="Taus N.S."/>
            <person name="Ifeonu O.O."/>
            <person name="Silva J.C."/>
            <person name="Suarez C.E."/>
            <person name="Brayton K.A."/>
        </authorList>
    </citation>
    <scope>NUCLEOTIDE SEQUENCE [LARGE SCALE GENOMIC DNA]</scope>
</reference>
<dbReference type="HAMAP" id="MF_03048">
    <property type="entry name" value="Urm1"/>
    <property type="match status" value="1"/>
</dbReference>
<dbReference type="SUPFAM" id="SSF54285">
    <property type="entry name" value="MoaD/ThiS"/>
    <property type="match status" value="1"/>
</dbReference>
<dbReference type="InterPro" id="IPR012675">
    <property type="entry name" value="Beta-grasp_dom_sf"/>
</dbReference>
<keyword evidence="2 5" id="KW-1017">Isopeptide bond</keyword>
<dbReference type="KEGG" id="bbo:BBOV_I000750"/>
<evidence type="ECO:0000256" key="4">
    <source>
        <dbReference type="ARBA" id="ARBA00022786"/>
    </source>
</evidence>
<protein>
    <recommendedName>
        <fullName evidence="5">Ubiquitin-related modifier 1 homolog</fullName>
    </recommendedName>
</protein>
<dbReference type="RefSeq" id="XP_001608737.1">
    <property type="nucleotide sequence ID" value="XM_001608687.1"/>
</dbReference>
<comment type="pathway">
    <text evidence="5 6">tRNA modification; 5-methoxycarbonylmethyl-2-thiouridine-tRNA biosynthesis.</text>
</comment>
<comment type="caution">
    <text evidence="7">The sequence shown here is derived from an EMBL/GenBank/DDBJ whole genome shotgun (WGS) entry which is preliminary data.</text>
</comment>
<dbReference type="STRING" id="5865.A7AX96"/>
<dbReference type="InParanoid" id="A7AX96"/>
<dbReference type="GO" id="GO:0005829">
    <property type="term" value="C:cytosol"/>
    <property type="evidence" value="ECO:0007669"/>
    <property type="project" value="UniProtKB-UniRule"/>
</dbReference>
<dbReference type="GO" id="GO:0034227">
    <property type="term" value="P:tRNA thio-modification"/>
    <property type="evidence" value="ECO:0007669"/>
    <property type="project" value="UniProtKB-UniRule"/>
</dbReference>
<comment type="subcellular location">
    <subcellularLocation>
        <location evidence="5 6">Cytoplasm</location>
    </subcellularLocation>
</comment>
<gene>
    <name evidence="7" type="ORF">BBOV_I000750</name>
</gene>
<dbReference type="Pfam" id="PF09138">
    <property type="entry name" value="Urm1"/>
    <property type="match status" value="1"/>
</dbReference>
<dbReference type="AlphaFoldDB" id="A7AX96"/>
<dbReference type="GeneID" id="5476823"/>
<dbReference type="VEuPathDB" id="PiroplasmaDB:BBOV_I000750"/>
<keyword evidence="8" id="KW-1185">Reference proteome</keyword>
<evidence type="ECO:0000256" key="3">
    <source>
        <dbReference type="ARBA" id="ARBA00022694"/>
    </source>
</evidence>
<feature type="modified residue" description="1-thioglycine" evidence="5">
    <location>
        <position position="129"/>
    </location>
</feature>
<comment type="similarity">
    <text evidence="5 6">Belongs to the URM1 family.</text>
</comment>
<comment type="PTM">
    <text evidence="5">C-terminal thiocarboxylation occurs in 2 steps, it is first acyl-adenylated (-COAMP) via the hesA/moeB/thiF part of the MOCS3/UBA4 homolog, then thiocarboxylated (-COSH) via the rhodanese domain of the MOCS3/UBA4 homolog.</text>
</comment>
<dbReference type="InterPro" id="IPR015221">
    <property type="entry name" value="Urm1"/>
</dbReference>
<dbReference type="InterPro" id="IPR016155">
    <property type="entry name" value="Mopterin_synth/thiamin_S_b"/>
</dbReference>
<dbReference type="UniPathway" id="UPA00988"/>
<dbReference type="OMA" id="QNNDKIC"/>
<accession>A7AX96</accession>
<comment type="function">
    <text evidence="5">Acts as a sulfur carrier required for 2-thiolation of mcm(5)S(2)U at tRNA wobble positions of cytosolic tRNA(Lys), tRNA(Glu) and tRNA(Gln). Serves as sulfur donor in tRNA 2-thiolation reaction by being thiocarboxylated (-COSH) at its C-terminus by the MOCS3/UBA4 homolog. The sulfur is then transferred to tRNA to form 2-thiolation of mcm(5)S(2)U. Also acts as a ubiquitin-like protein (UBL) that is covalently conjugated via an isopeptide bond to lysine residues of target proteins. The thiocarboxylated form serves as substrate for conjugation and oxidative stress specifically induces the formation of UBL-protein conjugates.</text>
</comment>
<sequence length="129" mass="14337">MKDTVPTCDIEVEFAGGLDTLTIKQRKQFVIKVNCPELRITQLIAYLRKSVFAGKRDMFSEPPELVSPDEHLVDVEGDIPGKLNMNEHCKIRPGILVLVDDVDWELLGKGDCKIQGSKNVSFISSLHGG</sequence>
<reference evidence="8" key="3">
    <citation type="journal article" date="2021" name="Int. J. Parasitol.">
        <title>Comparative analysis of gene expression between Babesia bovis blood stages and kinetes allowed by improved genome annotation.</title>
        <authorList>
            <person name="Ueti M.W."/>
            <person name="Johnson W.C."/>
            <person name="Kappmeyer L.S."/>
            <person name="Herndon D.R."/>
            <person name="Mousel M.R."/>
            <person name="Reif K.E."/>
            <person name="Taus N.S."/>
            <person name="Ifeonu O.O."/>
            <person name="Silva J.C."/>
            <person name="Suarez C.E."/>
            <person name="Brayton K.A."/>
        </authorList>
    </citation>
    <scope>NUCLEOTIDE SEQUENCE [LARGE SCALE GENOMIC DNA]</scope>
</reference>
<evidence type="ECO:0000256" key="1">
    <source>
        <dbReference type="ARBA" id="ARBA00022490"/>
    </source>
</evidence>
<evidence type="ECO:0000256" key="5">
    <source>
        <dbReference type="HAMAP-Rule" id="MF_03048"/>
    </source>
</evidence>
<organism evidence="7 8">
    <name type="scientific">Babesia bovis</name>
    <dbReference type="NCBI Taxonomy" id="5865"/>
    <lineage>
        <taxon>Eukaryota</taxon>
        <taxon>Sar</taxon>
        <taxon>Alveolata</taxon>
        <taxon>Apicomplexa</taxon>
        <taxon>Aconoidasida</taxon>
        <taxon>Piroplasmida</taxon>
        <taxon>Babesiidae</taxon>
        <taxon>Babesia</taxon>
    </lineage>
</organism>
<dbReference type="Proteomes" id="UP000002173">
    <property type="component" value="Unassembled WGS sequence"/>
</dbReference>
<evidence type="ECO:0000256" key="6">
    <source>
        <dbReference type="RuleBase" id="RU361182"/>
    </source>
</evidence>
<evidence type="ECO:0000313" key="8">
    <source>
        <dbReference type="Proteomes" id="UP000002173"/>
    </source>
</evidence>
<dbReference type="GO" id="GO:0002098">
    <property type="term" value="P:tRNA wobble uridine modification"/>
    <property type="evidence" value="ECO:0007669"/>
    <property type="project" value="UniProtKB-UniRule"/>
</dbReference>
<feature type="cross-link" description="Glycyl lysine isopeptide (Gly-Lys) (interchain with K-? in acceptor proteins)" evidence="5">
    <location>
        <position position="129"/>
    </location>
</feature>
<keyword evidence="4 5" id="KW-0833">Ubl conjugation pathway</keyword>
<dbReference type="GO" id="GO:0032447">
    <property type="term" value="P:protein urmylation"/>
    <property type="evidence" value="ECO:0007669"/>
    <property type="project" value="UniProtKB-UniRule"/>
</dbReference>
<evidence type="ECO:0000256" key="2">
    <source>
        <dbReference type="ARBA" id="ARBA00022499"/>
    </source>
</evidence>
<keyword evidence="1 5" id="KW-0963">Cytoplasm</keyword>
<reference evidence="7 8" key="1">
    <citation type="journal article" date="2007" name="PLoS Pathog.">
        <title>Genome sequence of Babesia bovis and comparative analysis of apicomplexan hemoprotozoa.</title>
        <authorList>
            <person name="Brayton K.A."/>
            <person name="Lau A.O.T."/>
            <person name="Herndon D.R."/>
            <person name="Hannick L."/>
            <person name="Kappmeyer L.S."/>
            <person name="Berens S.J."/>
            <person name="Bidwell S.L."/>
            <person name="Brown W.C."/>
            <person name="Crabtree J."/>
            <person name="Fadrosh D."/>
            <person name="Feldblum T."/>
            <person name="Forberger H.A."/>
            <person name="Haas B.J."/>
            <person name="Howell J.M."/>
            <person name="Khouri H."/>
            <person name="Koo H."/>
            <person name="Mann D.J."/>
            <person name="Norimine J."/>
            <person name="Paulsen I.T."/>
            <person name="Radune D."/>
            <person name="Ren Q."/>
            <person name="Smith R.K. Jr."/>
            <person name="Suarez C.E."/>
            <person name="White O."/>
            <person name="Wortman J.R."/>
            <person name="Knowles D.P. Jr."/>
            <person name="McElwain T.F."/>
            <person name="Nene V.M."/>
        </authorList>
    </citation>
    <scope>NUCLEOTIDE SEQUENCE [LARGE SCALE GENOMIC DNA]</scope>
    <source>
        <strain evidence="7">T2Bo</strain>
    </source>
</reference>
<keyword evidence="3 5" id="KW-0819">tRNA processing</keyword>
<dbReference type="FunCoup" id="A7AX96">
    <property type="interactions" value="231"/>
</dbReference>
<evidence type="ECO:0000313" key="7">
    <source>
        <dbReference type="EMBL" id="EDO05169.1"/>
    </source>
</evidence>